<dbReference type="Gene3D" id="2.10.50.10">
    <property type="entry name" value="Tumor Necrosis Factor Receptor, subunit A, domain 2"/>
    <property type="match status" value="3"/>
</dbReference>
<dbReference type="Pfam" id="PF07699">
    <property type="entry name" value="Ephrin_rec_like"/>
    <property type="match status" value="1"/>
</dbReference>
<evidence type="ECO:0000313" key="2">
    <source>
        <dbReference type="Proteomes" id="UP000095280"/>
    </source>
</evidence>
<reference evidence="3" key="1">
    <citation type="submission" date="2016-11" db="UniProtKB">
        <authorList>
            <consortium name="WormBaseParasite"/>
        </authorList>
    </citation>
    <scope>IDENTIFICATION</scope>
</reference>
<keyword evidence="2" id="KW-1185">Reference proteome</keyword>
<dbReference type="SMART" id="SM01411">
    <property type="entry name" value="Ephrin_rec_like"/>
    <property type="match status" value="4"/>
</dbReference>
<evidence type="ECO:0000259" key="1">
    <source>
        <dbReference type="Pfam" id="PF07699"/>
    </source>
</evidence>
<dbReference type="AlphaFoldDB" id="A0A1I8H4D0"/>
<proteinExistence type="predicted"/>
<name>A0A1I8H4D0_9PLAT</name>
<dbReference type="WBParaSite" id="maker-uti_cns_0004359-snap-gene-0.9-mRNA-1">
    <property type="protein sequence ID" value="maker-uti_cns_0004359-snap-gene-0.9-mRNA-1"/>
    <property type="gene ID" value="maker-uti_cns_0004359-snap-gene-0.9"/>
</dbReference>
<feature type="domain" description="Tyrosine-protein kinase ephrin type A/B receptor-like" evidence="1">
    <location>
        <begin position="38"/>
        <end position="68"/>
    </location>
</feature>
<dbReference type="SUPFAM" id="SSF57184">
    <property type="entry name" value="Growth factor receptor domain"/>
    <property type="match status" value="2"/>
</dbReference>
<dbReference type="PANTHER" id="PTHR46967:SF2">
    <property type="entry name" value="SUSHI, VON WILLEBRAND FACTOR TYPE A, EGF AND PENTRAXIN DOMAIN-CONTAINING PROTEIN 1-LIKE"/>
    <property type="match status" value="1"/>
</dbReference>
<dbReference type="InterPro" id="IPR009030">
    <property type="entry name" value="Growth_fac_rcpt_cys_sf"/>
</dbReference>
<sequence>TWSGKGAAACTNCEPGTISTVGSSACTQCPAGSIADRAGLSACTKCPPGSFANKKGSKECTKCPAGYFSSTLNSIECTPSPAGYFINGVGSTSYNPCPVGTWSGLGSNREGTASCTMCPPGSVAEEPGSTRCSLCQVGQYAPSPGSDKCFDCFPGYFTNKTGSSTCTACPPGTRSSIQRATECIQCNLENNLSYRSGMSICDECPEFAPTLTKYKCYDRVNTECSSKDGISKTCRYSVDLNVWSYGVAYADGPGRDFLFYTFSKTVDIKKFLLMAKSNARSSAENLNFRCLPSGKEKHFPTFRRYNNFECANAQAMEVTPKPYHKVIIMELAFFYKE</sequence>
<dbReference type="InterPro" id="IPR011641">
    <property type="entry name" value="Tyr-kin_ephrin_A/B_rcpt-like"/>
</dbReference>
<dbReference type="PANTHER" id="PTHR46967">
    <property type="entry name" value="INSULIN-LIKE GROWTH FACTOR BINDING PROTEIN,N-TERMINAL"/>
    <property type="match status" value="1"/>
</dbReference>
<accession>A0A1I8H4D0</accession>
<protein>
    <submittedName>
        <fullName evidence="3">Ephrin_rec_like domain-containing protein</fullName>
    </submittedName>
</protein>
<evidence type="ECO:0000313" key="3">
    <source>
        <dbReference type="WBParaSite" id="maker-uti_cns_0004359-snap-gene-0.9-mRNA-1"/>
    </source>
</evidence>
<dbReference type="Proteomes" id="UP000095280">
    <property type="component" value="Unplaced"/>
</dbReference>
<organism evidence="2 3">
    <name type="scientific">Macrostomum lignano</name>
    <dbReference type="NCBI Taxonomy" id="282301"/>
    <lineage>
        <taxon>Eukaryota</taxon>
        <taxon>Metazoa</taxon>
        <taxon>Spiralia</taxon>
        <taxon>Lophotrochozoa</taxon>
        <taxon>Platyhelminthes</taxon>
        <taxon>Rhabditophora</taxon>
        <taxon>Macrostomorpha</taxon>
        <taxon>Macrostomida</taxon>
        <taxon>Macrostomidae</taxon>
        <taxon>Macrostomum</taxon>
    </lineage>
</organism>